<proteinExistence type="predicted"/>
<keyword evidence="3" id="KW-1185">Reference proteome</keyword>
<dbReference type="Proteomes" id="UP000887013">
    <property type="component" value="Unassembled WGS sequence"/>
</dbReference>
<dbReference type="EMBL" id="BMAW01097290">
    <property type="protein sequence ID" value="GFS78968.1"/>
    <property type="molecule type" value="Genomic_DNA"/>
</dbReference>
<comment type="caution">
    <text evidence="2">The sequence shown here is derived from an EMBL/GenBank/DDBJ whole genome shotgun (WGS) entry which is preliminary data.</text>
</comment>
<accession>A0A8X6MUR6</accession>
<sequence length="107" mass="11532">MHRYAFVTQRTDGPHCKSRPSGGAAEAKTFRRFVGVEGGGPTDRNPHPVSFLLANRKSEGEIIISYLSLFLLGCAWAPSAALPAAGAPAERDVIFFSVLLLLQLPHT</sequence>
<evidence type="ECO:0000313" key="3">
    <source>
        <dbReference type="Proteomes" id="UP000887013"/>
    </source>
</evidence>
<reference evidence="2" key="1">
    <citation type="submission" date="2020-08" db="EMBL/GenBank/DDBJ databases">
        <title>Multicomponent nature underlies the extraordinary mechanical properties of spider dragline silk.</title>
        <authorList>
            <person name="Kono N."/>
            <person name="Nakamura H."/>
            <person name="Mori M."/>
            <person name="Yoshida Y."/>
            <person name="Ohtoshi R."/>
            <person name="Malay A.D."/>
            <person name="Moran D.A.P."/>
            <person name="Tomita M."/>
            <person name="Numata K."/>
            <person name="Arakawa K."/>
        </authorList>
    </citation>
    <scope>NUCLEOTIDE SEQUENCE</scope>
</reference>
<dbReference type="AlphaFoldDB" id="A0A8X6MUR6"/>
<organism evidence="2 3">
    <name type="scientific">Nephila pilipes</name>
    <name type="common">Giant wood spider</name>
    <name type="synonym">Nephila maculata</name>
    <dbReference type="NCBI Taxonomy" id="299642"/>
    <lineage>
        <taxon>Eukaryota</taxon>
        <taxon>Metazoa</taxon>
        <taxon>Ecdysozoa</taxon>
        <taxon>Arthropoda</taxon>
        <taxon>Chelicerata</taxon>
        <taxon>Arachnida</taxon>
        <taxon>Araneae</taxon>
        <taxon>Araneomorphae</taxon>
        <taxon>Entelegynae</taxon>
        <taxon>Araneoidea</taxon>
        <taxon>Nephilidae</taxon>
        <taxon>Nephila</taxon>
    </lineage>
</organism>
<name>A0A8X6MUR6_NEPPI</name>
<feature type="region of interest" description="Disordered" evidence="1">
    <location>
        <begin position="1"/>
        <end position="24"/>
    </location>
</feature>
<protein>
    <submittedName>
        <fullName evidence="2">Uncharacterized protein</fullName>
    </submittedName>
</protein>
<evidence type="ECO:0000313" key="2">
    <source>
        <dbReference type="EMBL" id="GFS78968.1"/>
    </source>
</evidence>
<gene>
    <name evidence="2" type="ORF">NPIL_66911</name>
</gene>
<evidence type="ECO:0000256" key="1">
    <source>
        <dbReference type="SAM" id="MobiDB-lite"/>
    </source>
</evidence>